<dbReference type="RefSeq" id="WP_054341263.1">
    <property type="nucleotide sequence ID" value="NZ_FTOE01000004.1"/>
</dbReference>
<keyword evidence="6" id="KW-1185">Reference proteome</keyword>
<protein>
    <submittedName>
        <fullName evidence="5">Microcin C transport system ATP-binding protein</fullName>
    </submittedName>
</protein>
<dbReference type="NCBIfam" id="NF007739">
    <property type="entry name" value="PRK10419.1"/>
    <property type="match status" value="2"/>
</dbReference>
<reference evidence="6" key="1">
    <citation type="submission" date="2017-01" db="EMBL/GenBank/DDBJ databases">
        <authorList>
            <person name="Varghese N."/>
            <person name="Submissions S."/>
        </authorList>
    </citation>
    <scope>NUCLEOTIDE SEQUENCE [LARGE SCALE GENOMIC DNA]</scope>
    <source>
        <strain evidence="6">DSM 22306</strain>
    </source>
</reference>
<evidence type="ECO:0000256" key="3">
    <source>
        <dbReference type="ARBA" id="ARBA00022840"/>
    </source>
</evidence>
<evidence type="ECO:0000256" key="1">
    <source>
        <dbReference type="ARBA" id="ARBA00022448"/>
    </source>
</evidence>
<evidence type="ECO:0000259" key="4">
    <source>
        <dbReference type="PROSITE" id="PS50893"/>
    </source>
</evidence>
<accession>A0A1N7LSI7</accession>
<dbReference type="InterPro" id="IPR003439">
    <property type="entry name" value="ABC_transporter-like_ATP-bd"/>
</dbReference>
<dbReference type="InterPro" id="IPR013563">
    <property type="entry name" value="Oligopep_ABC_C"/>
</dbReference>
<evidence type="ECO:0000256" key="2">
    <source>
        <dbReference type="ARBA" id="ARBA00022741"/>
    </source>
</evidence>
<dbReference type="AlphaFoldDB" id="A0A1N7LSI7"/>
<dbReference type="SMART" id="SM00382">
    <property type="entry name" value="AAA"/>
    <property type="match status" value="2"/>
</dbReference>
<dbReference type="FunFam" id="3.40.50.300:FF:000016">
    <property type="entry name" value="Oligopeptide ABC transporter ATP-binding component"/>
    <property type="match status" value="2"/>
</dbReference>
<dbReference type="GO" id="GO:0016887">
    <property type="term" value="F:ATP hydrolysis activity"/>
    <property type="evidence" value="ECO:0007669"/>
    <property type="project" value="InterPro"/>
</dbReference>
<dbReference type="Gene3D" id="3.40.50.300">
    <property type="entry name" value="P-loop containing nucleotide triphosphate hydrolases"/>
    <property type="match status" value="2"/>
</dbReference>
<dbReference type="InterPro" id="IPR027417">
    <property type="entry name" value="P-loop_NTPase"/>
</dbReference>
<dbReference type="GO" id="GO:0005524">
    <property type="term" value="F:ATP binding"/>
    <property type="evidence" value="ECO:0007669"/>
    <property type="project" value="UniProtKB-KW"/>
</dbReference>
<dbReference type="NCBIfam" id="NF008453">
    <property type="entry name" value="PRK11308.1"/>
    <property type="match status" value="2"/>
</dbReference>
<dbReference type="Pfam" id="PF08352">
    <property type="entry name" value="oligo_HPY"/>
    <property type="match status" value="2"/>
</dbReference>
<keyword evidence="3 5" id="KW-0067">ATP-binding</keyword>
<dbReference type="PANTHER" id="PTHR43776:SF8">
    <property type="entry name" value="ABC TRANSPORTER, ATP-BINDING PROTEIN"/>
    <property type="match status" value="1"/>
</dbReference>
<evidence type="ECO:0000313" key="5">
    <source>
        <dbReference type="EMBL" id="SIS76807.1"/>
    </source>
</evidence>
<dbReference type="Proteomes" id="UP000185999">
    <property type="component" value="Unassembled WGS sequence"/>
</dbReference>
<feature type="domain" description="ABC transporter" evidence="4">
    <location>
        <begin position="20"/>
        <end position="271"/>
    </location>
</feature>
<feature type="domain" description="ABC transporter" evidence="4">
    <location>
        <begin position="301"/>
        <end position="539"/>
    </location>
</feature>
<sequence length="544" mass="60599">MTEHITEEQNIKPEIAQCLLKVENLSVRFGEGATAVNAVKSVSFELNKGETLALVGESGSGKSVTALSVLRLLPYPKASHPTGRILYQGEDVLKADEPNLRKIRGDRISIIFQEPMTSLNPLHSIEKQIGESLWLHKLLKGEAARERILELLNLVGIRDPQSRLNSYPHELSGGQRQRVMIAMALANEPELLIADEPTTALDVTVQKQILELLQQLQKKLGMAILLITHDLNIVKRYAKNVCVMYQGEIVEHGTTDKIFNQPQASYTQQLISAEPTGNPLPIKENSELILETQQLKIWFPIKRGFLGKTVDHIKAVNDVSLTLKRGETLGIVGESGSGKTTLGLAILRLIRSEGIINFQGNRIDNLNQKAVKPLRRQLQVVFQDPFGSLSPRMSVEECIAEGLTVHNIGNASERESMIRQALIEVGLDPEVRHRYPHEFSGGQRQRISIARALILKPDVIILDEPTSALDRTVQVQIVELLKDLQKKYGLSYLFISHDLTVIKALSHKVLVMKQGEVVEQGEAKALFTSPTHTYTQELLKAAFE</sequence>
<gene>
    <name evidence="5" type="ORF">SAMN05421760_104295</name>
</gene>
<dbReference type="PANTHER" id="PTHR43776">
    <property type="entry name" value="TRANSPORT ATP-BINDING PROTEIN"/>
    <property type="match status" value="1"/>
</dbReference>
<dbReference type="InterPro" id="IPR017871">
    <property type="entry name" value="ABC_transporter-like_CS"/>
</dbReference>
<keyword evidence="1" id="KW-0813">Transport</keyword>
<dbReference type="EMBL" id="FTOE01000004">
    <property type="protein sequence ID" value="SIS76807.1"/>
    <property type="molecule type" value="Genomic_DNA"/>
</dbReference>
<dbReference type="PROSITE" id="PS50893">
    <property type="entry name" value="ABC_TRANSPORTER_2"/>
    <property type="match status" value="2"/>
</dbReference>
<dbReference type="GO" id="GO:0015833">
    <property type="term" value="P:peptide transport"/>
    <property type="evidence" value="ECO:0007669"/>
    <property type="project" value="InterPro"/>
</dbReference>
<dbReference type="STRING" id="619304.SAMN05421760_104295"/>
<dbReference type="PROSITE" id="PS00211">
    <property type="entry name" value="ABC_TRANSPORTER_1"/>
    <property type="match status" value="2"/>
</dbReference>
<dbReference type="InterPro" id="IPR003593">
    <property type="entry name" value="AAA+_ATPase"/>
</dbReference>
<dbReference type="GO" id="GO:0055085">
    <property type="term" value="P:transmembrane transport"/>
    <property type="evidence" value="ECO:0007669"/>
    <property type="project" value="UniProtKB-ARBA"/>
</dbReference>
<dbReference type="Pfam" id="PF00005">
    <property type="entry name" value="ABC_tran"/>
    <property type="match status" value="2"/>
</dbReference>
<organism evidence="5 6">
    <name type="scientific">Neptunomonas antarctica</name>
    <dbReference type="NCBI Taxonomy" id="619304"/>
    <lineage>
        <taxon>Bacteria</taxon>
        <taxon>Pseudomonadati</taxon>
        <taxon>Pseudomonadota</taxon>
        <taxon>Gammaproteobacteria</taxon>
        <taxon>Oceanospirillales</taxon>
        <taxon>Oceanospirillaceae</taxon>
        <taxon>Neptunomonas</taxon>
    </lineage>
</organism>
<dbReference type="SUPFAM" id="SSF52540">
    <property type="entry name" value="P-loop containing nucleoside triphosphate hydrolases"/>
    <property type="match status" value="2"/>
</dbReference>
<proteinExistence type="predicted"/>
<evidence type="ECO:0000313" key="6">
    <source>
        <dbReference type="Proteomes" id="UP000185999"/>
    </source>
</evidence>
<name>A0A1N7LSI7_9GAMM</name>
<dbReference type="InterPro" id="IPR050319">
    <property type="entry name" value="ABC_transp_ATP-bind"/>
</dbReference>
<keyword evidence="2" id="KW-0547">Nucleotide-binding</keyword>
<dbReference type="CDD" id="cd03257">
    <property type="entry name" value="ABC_NikE_OppD_transporters"/>
    <property type="match status" value="2"/>
</dbReference>